<reference evidence="1 2" key="1">
    <citation type="submission" date="2016-01" db="EMBL/GenBank/DDBJ databases">
        <authorList>
            <person name="Regsiter A."/>
            <person name="william w."/>
        </authorList>
    </citation>
    <scope>NUCLEOTIDE SEQUENCE [LARGE SCALE GENOMIC DNA]</scope>
    <source>
        <strain evidence="1 2">CFBP 5494</strain>
    </source>
</reference>
<name>A0A9W5B2A9_9HYPH</name>
<keyword evidence="2" id="KW-1185">Reference proteome</keyword>
<organism evidence="1 2">
    <name type="scientific">Agrobacterium genomosp. 2 str. CFBP 5494</name>
    <dbReference type="NCBI Taxonomy" id="1183436"/>
    <lineage>
        <taxon>Bacteria</taxon>
        <taxon>Pseudomonadati</taxon>
        <taxon>Pseudomonadota</taxon>
        <taxon>Alphaproteobacteria</taxon>
        <taxon>Hyphomicrobiales</taxon>
        <taxon>Rhizobiaceae</taxon>
        <taxon>Rhizobium/Agrobacterium group</taxon>
        <taxon>Agrobacterium</taxon>
        <taxon>Agrobacterium tumefaciens complex</taxon>
    </lineage>
</organism>
<dbReference type="AlphaFoldDB" id="A0A9W5B2A9"/>
<proteinExistence type="predicted"/>
<accession>A0A9W5B2A9</accession>
<dbReference type="EMBL" id="FBVY01000018">
    <property type="protein sequence ID" value="CUW93636.1"/>
    <property type="molecule type" value="Genomic_DNA"/>
</dbReference>
<comment type="caution">
    <text evidence="1">The sequence shown here is derived from an EMBL/GenBank/DDBJ whole genome shotgun (WGS) entry which is preliminary data.</text>
</comment>
<sequence length="86" mass="9538">MAVVLVPEAALYEEGRLPAREHHVWLSGQARVVDTVSVSKGKECLPDGDLRPRIFALDTGHHLAAFLARNDVRHQALLRISSSISW</sequence>
<evidence type="ECO:0000313" key="1">
    <source>
        <dbReference type="EMBL" id="CUW93636.1"/>
    </source>
</evidence>
<gene>
    <name evidence="1" type="ORF">AGR2A_Cc70066</name>
</gene>
<protein>
    <submittedName>
        <fullName evidence="1">Uncharacterized protein</fullName>
    </submittedName>
</protein>
<dbReference type="Proteomes" id="UP000191933">
    <property type="component" value="Unassembled WGS sequence"/>
</dbReference>
<evidence type="ECO:0000313" key="2">
    <source>
        <dbReference type="Proteomes" id="UP000191933"/>
    </source>
</evidence>